<evidence type="ECO:0000313" key="3">
    <source>
        <dbReference type="Proteomes" id="UP001501072"/>
    </source>
</evidence>
<dbReference type="EMBL" id="BAAAHU010000005">
    <property type="protein sequence ID" value="GAA1005202.1"/>
    <property type="molecule type" value="Genomic_DNA"/>
</dbReference>
<gene>
    <name evidence="2" type="ORF">GCM10009564_09300</name>
</gene>
<accession>A0ABN1STW6</accession>
<comment type="caution">
    <text evidence="2">The sequence shown here is derived from an EMBL/GenBank/DDBJ whole genome shotgun (WGS) entry which is preliminary data.</text>
</comment>
<dbReference type="Proteomes" id="UP001501072">
    <property type="component" value="Unassembled WGS sequence"/>
</dbReference>
<feature type="region of interest" description="Disordered" evidence="1">
    <location>
        <begin position="1"/>
        <end position="66"/>
    </location>
</feature>
<name>A0ABN1STW6_9ACTN</name>
<proteinExistence type="predicted"/>
<keyword evidence="3" id="KW-1185">Reference proteome</keyword>
<sequence length="66" mass="7089">MCRFARRPTAPVRHRTHNGEPSADRLPGKKTCNTCSMPDVRAGSEPARTSSYQPPPCASDGGGCFL</sequence>
<protein>
    <submittedName>
        <fullName evidence="2">Uncharacterized protein</fullName>
    </submittedName>
</protein>
<evidence type="ECO:0000313" key="2">
    <source>
        <dbReference type="EMBL" id="GAA1005202.1"/>
    </source>
</evidence>
<reference evidence="2 3" key="1">
    <citation type="journal article" date="2019" name="Int. J. Syst. Evol. Microbiol.">
        <title>The Global Catalogue of Microorganisms (GCM) 10K type strain sequencing project: providing services to taxonomists for standard genome sequencing and annotation.</title>
        <authorList>
            <consortium name="The Broad Institute Genomics Platform"/>
            <consortium name="The Broad Institute Genome Sequencing Center for Infectious Disease"/>
            <person name="Wu L."/>
            <person name="Ma J."/>
        </authorList>
    </citation>
    <scope>NUCLEOTIDE SEQUENCE [LARGE SCALE GENOMIC DNA]</scope>
    <source>
        <strain evidence="2 3">JCM 11269</strain>
    </source>
</reference>
<evidence type="ECO:0000256" key="1">
    <source>
        <dbReference type="SAM" id="MobiDB-lite"/>
    </source>
</evidence>
<organism evidence="2 3">
    <name type="scientific">Streptomyces thermogriseus</name>
    <dbReference type="NCBI Taxonomy" id="75292"/>
    <lineage>
        <taxon>Bacteria</taxon>
        <taxon>Bacillati</taxon>
        <taxon>Actinomycetota</taxon>
        <taxon>Actinomycetes</taxon>
        <taxon>Kitasatosporales</taxon>
        <taxon>Streptomycetaceae</taxon>
        <taxon>Streptomyces</taxon>
    </lineage>
</organism>
<feature type="compositionally biased region" description="Basic residues" evidence="1">
    <location>
        <begin position="1"/>
        <end position="16"/>
    </location>
</feature>